<evidence type="ECO:0000256" key="7">
    <source>
        <dbReference type="ARBA" id="ARBA00023012"/>
    </source>
</evidence>
<keyword evidence="4 8" id="KW-0597">Phosphoprotein</keyword>
<reference evidence="11 12" key="1">
    <citation type="submission" date="2020-08" db="EMBL/GenBank/DDBJ databases">
        <title>Sequencing the genomes of 1000 actinobacteria strains.</title>
        <authorList>
            <person name="Klenk H.-P."/>
        </authorList>
    </citation>
    <scope>NUCLEOTIDE SEQUENCE [LARGE SCALE GENOMIC DNA]</scope>
    <source>
        <strain evidence="11 12">DSM 45809</strain>
    </source>
</reference>
<dbReference type="Pfam" id="PF13185">
    <property type="entry name" value="GAF_2"/>
    <property type="match status" value="1"/>
</dbReference>
<dbReference type="SUPFAM" id="SSF52172">
    <property type="entry name" value="CheY-like"/>
    <property type="match status" value="1"/>
</dbReference>
<dbReference type="RefSeq" id="WP_185042566.1">
    <property type="nucleotide sequence ID" value="NZ_BAABFG010000005.1"/>
</dbReference>
<accession>A0A7W7H1B5</accession>
<feature type="domain" description="Histidine kinase" evidence="9">
    <location>
        <begin position="347"/>
        <end position="565"/>
    </location>
</feature>
<dbReference type="PANTHER" id="PTHR43547">
    <property type="entry name" value="TWO-COMPONENT HISTIDINE KINASE"/>
    <property type="match status" value="1"/>
</dbReference>
<dbReference type="Gene3D" id="3.30.450.20">
    <property type="entry name" value="PAS domain"/>
    <property type="match status" value="1"/>
</dbReference>
<feature type="domain" description="Response regulatory" evidence="10">
    <location>
        <begin position="614"/>
        <end position="730"/>
    </location>
</feature>
<dbReference type="InterPro" id="IPR003594">
    <property type="entry name" value="HATPase_dom"/>
</dbReference>
<dbReference type="SMART" id="SM00388">
    <property type="entry name" value="HisKA"/>
    <property type="match status" value="1"/>
</dbReference>
<dbReference type="CDD" id="cd17574">
    <property type="entry name" value="REC_OmpR"/>
    <property type="match status" value="1"/>
</dbReference>
<dbReference type="GO" id="GO:0005886">
    <property type="term" value="C:plasma membrane"/>
    <property type="evidence" value="ECO:0007669"/>
    <property type="project" value="UniProtKB-SubCell"/>
</dbReference>
<protein>
    <recommendedName>
        <fullName evidence="3">histidine kinase</fullName>
        <ecNumber evidence="3">2.7.13.3</ecNumber>
    </recommendedName>
</protein>
<dbReference type="PANTHER" id="PTHR43547:SF2">
    <property type="entry name" value="HYBRID SIGNAL TRANSDUCTION HISTIDINE KINASE C"/>
    <property type="match status" value="1"/>
</dbReference>
<dbReference type="EC" id="2.7.13.3" evidence="3"/>
<dbReference type="InterPro" id="IPR029016">
    <property type="entry name" value="GAF-like_dom_sf"/>
</dbReference>
<dbReference type="InterPro" id="IPR004358">
    <property type="entry name" value="Sig_transdc_His_kin-like_C"/>
</dbReference>
<evidence type="ECO:0000259" key="9">
    <source>
        <dbReference type="PROSITE" id="PS50109"/>
    </source>
</evidence>
<dbReference type="Gene3D" id="3.30.565.10">
    <property type="entry name" value="Histidine kinase-like ATPase, C-terminal domain"/>
    <property type="match status" value="2"/>
</dbReference>
<sequence>MTAADALFASGGETGRLMAGLDWSATELGPVHTWSQTLRAVVRTVLSSRYPMLLLWGPNLIQLYNDAYSTLIGDKHPAALGLDVRVTLAEGWDVLAPLIEEATATGVASWVPALQLLLERAGYPEEAYFSVSHAPVRDDDGVTVGVLTVCSEVTDQVVGERRLRLLRDLALPAAGGPLEVDRTCAQLCQVIGGHALDVPFAAIYLREGDALTRRATVGGVDAQLPERIELDPAGADPWRLRAAAGAVVTELDDVTERLTLTGGPWHDPVRTAVAQPLPSADRAQPIGVLLTGLSPSRALDETYRSFLQLLAQQVAVAIRNARAYQEERDRAATLAELDRAKTDFFTNISHEFRTPLTLMLGPLADALADRDEPLGEAQRGRVDTAWRNAGRLLTLVNELLTFASIEAGTARPAPRVLDLAAFTAELAGVFRAAIERTGLHLVVDCPPLPHPVAIDPELWERIVTNLISNALKFTFVGTIRVGLDADATAVRLTVADTGIGIDAAELPRLFDRFHRVRDARSRSHEGTGIGLALVRELTRLLGGDVEVRSEPGAGTTFTVLVPWAALQPAEAVDAAPAGVVDGDAAPDRLDAARAAADEAVAWSGGDSNEQTGHRVLVADDNSDMRSYLSRLLAAEGWRVETAADGEAALQSIRRSRPALLITDVMMPRMDGFALVRALRGDEATAGLPILMLSARAGQESGVEGLAAGADDYVIKPFRAVELIARVRNLLDLSSARIAGAGHPAADITTVIAAGRALEEPFRIAAGYARALLGGRSAVTLLHGDENRPQLRFDLPADGSASVDGFASAGETVRAEIRHPDGSRIGEIAVVLDRGSSPDPSAADLLGSLTGVLAVLARGDWRPGRDADRPADLRQSLLPPDLPAPPGWELHAAFRPAVPGRAGGGWYDAVTAPDGTLLISVGQVAEEGPAAVLAGELLRAEIRAHRAESPAQLVTRAAALAGRLRLAHPVRLVVVAVDPGTGAVVWCGAGQPPPLRLAPDEPARPLAGAAGPPLGSGTCRQSTDTLRYGGQLLVHGIALAAEPGSDGSYRQWTAGVPIATVADAVEPGAEDVALVVVRRHAQPAEPVGAVLPPRDTTWTYPLDPGAAAAARRDLRAALDHDAVDPDLLHDLQVAATEAINNAVEHAQQPRRPEIRMRLRVTGDLVRIEVQDFGGWRARPAARDRGRGAILMNAYGDVRVTTNDSGTLVTIERRWSAAPV</sequence>
<dbReference type="Pfam" id="PF00072">
    <property type="entry name" value="Response_reg"/>
    <property type="match status" value="1"/>
</dbReference>
<dbReference type="InterPro" id="IPR003661">
    <property type="entry name" value="HisK_dim/P_dom"/>
</dbReference>
<evidence type="ECO:0000256" key="1">
    <source>
        <dbReference type="ARBA" id="ARBA00000085"/>
    </source>
</evidence>
<comment type="caution">
    <text evidence="11">The sequence shown here is derived from an EMBL/GenBank/DDBJ whole genome shotgun (WGS) entry which is preliminary data.</text>
</comment>
<dbReference type="SUPFAM" id="SSF47384">
    <property type="entry name" value="Homodimeric domain of signal transducing histidine kinase"/>
    <property type="match status" value="1"/>
</dbReference>
<name>A0A7W7H1B5_9ACTN</name>
<keyword evidence="6 11" id="KW-0418">Kinase</keyword>
<dbReference type="Proteomes" id="UP000546162">
    <property type="component" value="Unassembled WGS sequence"/>
</dbReference>
<comment type="catalytic activity">
    <reaction evidence="1">
        <text>ATP + protein L-histidine = ADP + protein N-phospho-L-histidine.</text>
        <dbReference type="EC" id="2.7.13.3"/>
    </reaction>
</comment>
<dbReference type="InterPro" id="IPR011006">
    <property type="entry name" value="CheY-like_superfamily"/>
</dbReference>
<dbReference type="Gene3D" id="3.40.50.2300">
    <property type="match status" value="1"/>
</dbReference>
<dbReference type="GO" id="GO:0000155">
    <property type="term" value="F:phosphorelay sensor kinase activity"/>
    <property type="evidence" value="ECO:0007669"/>
    <property type="project" value="InterPro"/>
</dbReference>
<feature type="modified residue" description="4-aspartylphosphate" evidence="8">
    <location>
        <position position="663"/>
    </location>
</feature>
<comment type="subcellular location">
    <subcellularLocation>
        <location evidence="2">Cell membrane</location>
    </subcellularLocation>
</comment>
<dbReference type="InterPro" id="IPR005467">
    <property type="entry name" value="His_kinase_dom"/>
</dbReference>
<keyword evidence="12" id="KW-1185">Reference proteome</keyword>
<dbReference type="EMBL" id="JACHNB010000001">
    <property type="protein sequence ID" value="MBB4742160.1"/>
    <property type="molecule type" value="Genomic_DNA"/>
</dbReference>
<dbReference type="InterPro" id="IPR003018">
    <property type="entry name" value="GAF"/>
</dbReference>
<dbReference type="AlphaFoldDB" id="A0A7W7H1B5"/>
<dbReference type="Pfam" id="PF02518">
    <property type="entry name" value="HATPase_c"/>
    <property type="match status" value="1"/>
</dbReference>
<dbReference type="Pfam" id="PF00512">
    <property type="entry name" value="HisKA"/>
    <property type="match status" value="1"/>
</dbReference>
<dbReference type="SUPFAM" id="SSF55781">
    <property type="entry name" value="GAF domain-like"/>
    <property type="match status" value="1"/>
</dbReference>
<keyword evidence="7" id="KW-0902">Two-component regulatory system</keyword>
<dbReference type="CDD" id="cd16922">
    <property type="entry name" value="HATPase_EvgS-ArcB-TorS-like"/>
    <property type="match status" value="1"/>
</dbReference>
<evidence type="ECO:0000256" key="5">
    <source>
        <dbReference type="ARBA" id="ARBA00022679"/>
    </source>
</evidence>
<dbReference type="Gene3D" id="1.10.287.130">
    <property type="match status" value="1"/>
</dbReference>
<dbReference type="InterPro" id="IPR036890">
    <property type="entry name" value="HATPase_C_sf"/>
</dbReference>
<proteinExistence type="predicted"/>
<evidence type="ECO:0000256" key="2">
    <source>
        <dbReference type="ARBA" id="ARBA00004236"/>
    </source>
</evidence>
<dbReference type="InterPro" id="IPR001789">
    <property type="entry name" value="Sig_transdc_resp-reg_receiver"/>
</dbReference>
<evidence type="ECO:0000256" key="3">
    <source>
        <dbReference type="ARBA" id="ARBA00012438"/>
    </source>
</evidence>
<organism evidence="11 12">
    <name type="scientific">Actinoplanes octamycinicus</name>
    <dbReference type="NCBI Taxonomy" id="135948"/>
    <lineage>
        <taxon>Bacteria</taxon>
        <taxon>Bacillati</taxon>
        <taxon>Actinomycetota</taxon>
        <taxon>Actinomycetes</taxon>
        <taxon>Micromonosporales</taxon>
        <taxon>Micromonosporaceae</taxon>
        <taxon>Actinoplanes</taxon>
    </lineage>
</organism>
<evidence type="ECO:0000313" key="12">
    <source>
        <dbReference type="Proteomes" id="UP000546162"/>
    </source>
</evidence>
<dbReference type="SUPFAM" id="SSF55874">
    <property type="entry name" value="ATPase domain of HSP90 chaperone/DNA topoisomerase II/histidine kinase"/>
    <property type="match status" value="2"/>
</dbReference>
<dbReference type="InterPro" id="IPR001932">
    <property type="entry name" value="PPM-type_phosphatase-like_dom"/>
</dbReference>
<dbReference type="PROSITE" id="PS50109">
    <property type="entry name" value="HIS_KIN"/>
    <property type="match status" value="1"/>
</dbReference>
<evidence type="ECO:0000256" key="8">
    <source>
        <dbReference type="PROSITE-ProRule" id="PRU00169"/>
    </source>
</evidence>
<dbReference type="CDD" id="cd16936">
    <property type="entry name" value="HATPase_RsbW-like"/>
    <property type="match status" value="1"/>
</dbReference>
<dbReference type="Pfam" id="PF07228">
    <property type="entry name" value="SpoIIE"/>
    <property type="match status" value="1"/>
</dbReference>
<dbReference type="FunFam" id="3.30.565.10:FF:000006">
    <property type="entry name" value="Sensor histidine kinase WalK"/>
    <property type="match status" value="1"/>
</dbReference>
<dbReference type="PRINTS" id="PR00344">
    <property type="entry name" value="BCTRLSENSOR"/>
</dbReference>
<dbReference type="PROSITE" id="PS50110">
    <property type="entry name" value="RESPONSE_REGULATORY"/>
    <property type="match status" value="1"/>
</dbReference>
<gene>
    <name evidence="11" type="ORF">BJY16_005619</name>
</gene>
<dbReference type="Gene3D" id="3.30.450.40">
    <property type="match status" value="1"/>
</dbReference>
<keyword evidence="5" id="KW-0808">Transferase</keyword>
<evidence type="ECO:0000256" key="6">
    <source>
        <dbReference type="ARBA" id="ARBA00022777"/>
    </source>
</evidence>
<dbReference type="Gene3D" id="3.60.40.10">
    <property type="entry name" value="PPM-type phosphatase domain"/>
    <property type="match status" value="1"/>
</dbReference>
<dbReference type="Pfam" id="PF13581">
    <property type="entry name" value="HATPase_c_2"/>
    <property type="match status" value="1"/>
</dbReference>
<dbReference type="SMART" id="SM00448">
    <property type="entry name" value="REC"/>
    <property type="match status" value="1"/>
</dbReference>
<evidence type="ECO:0000313" key="11">
    <source>
        <dbReference type="EMBL" id="MBB4742160.1"/>
    </source>
</evidence>
<evidence type="ECO:0000259" key="10">
    <source>
        <dbReference type="PROSITE" id="PS50110"/>
    </source>
</evidence>
<dbReference type="InterPro" id="IPR036097">
    <property type="entry name" value="HisK_dim/P_sf"/>
</dbReference>
<dbReference type="SMART" id="SM00387">
    <property type="entry name" value="HATPase_c"/>
    <property type="match status" value="1"/>
</dbReference>
<dbReference type="CDD" id="cd00082">
    <property type="entry name" value="HisKA"/>
    <property type="match status" value="1"/>
</dbReference>
<evidence type="ECO:0000256" key="4">
    <source>
        <dbReference type="ARBA" id="ARBA00022553"/>
    </source>
</evidence>
<dbReference type="InterPro" id="IPR036457">
    <property type="entry name" value="PPM-type-like_dom_sf"/>
</dbReference>